<dbReference type="KEGG" id="pco:PHACADRAFT_252730"/>
<feature type="non-terminal residue" evidence="2">
    <location>
        <position position="51"/>
    </location>
</feature>
<evidence type="ECO:0000256" key="1">
    <source>
        <dbReference type="SAM" id="MobiDB-lite"/>
    </source>
</evidence>
<dbReference type="HOGENOM" id="CLU_3112054_0_0_1"/>
<protein>
    <submittedName>
        <fullName evidence="2">Uncharacterized protein</fullName>
    </submittedName>
</protein>
<dbReference type="Proteomes" id="UP000008370">
    <property type="component" value="Unassembled WGS sequence"/>
</dbReference>
<keyword evidence="3" id="KW-1185">Reference proteome</keyword>
<feature type="region of interest" description="Disordered" evidence="1">
    <location>
        <begin position="1"/>
        <end position="51"/>
    </location>
</feature>
<dbReference type="EMBL" id="JH930470">
    <property type="protein sequence ID" value="EKM58420.1"/>
    <property type="molecule type" value="Genomic_DNA"/>
</dbReference>
<dbReference type="GeneID" id="18915572"/>
<dbReference type="AlphaFoldDB" id="K5WGI4"/>
<evidence type="ECO:0000313" key="2">
    <source>
        <dbReference type="EMBL" id="EKM58420.1"/>
    </source>
</evidence>
<sequence length="51" mass="5438">MDSDDFVMWSEPSPKPAPGTGTIVADNDSDRRQDLSIGGWSHGPAHSAEVL</sequence>
<evidence type="ECO:0000313" key="3">
    <source>
        <dbReference type="Proteomes" id="UP000008370"/>
    </source>
</evidence>
<reference evidence="2 3" key="1">
    <citation type="journal article" date="2012" name="BMC Genomics">
        <title>Comparative genomics of the white-rot fungi, Phanerochaete carnosa and P. chrysosporium, to elucidate the genetic basis of the distinct wood types they colonize.</title>
        <authorList>
            <person name="Suzuki H."/>
            <person name="MacDonald J."/>
            <person name="Syed K."/>
            <person name="Salamov A."/>
            <person name="Hori C."/>
            <person name="Aerts A."/>
            <person name="Henrissat B."/>
            <person name="Wiebenga A."/>
            <person name="vanKuyk P.A."/>
            <person name="Barry K."/>
            <person name="Lindquist E."/>
            <person name="LaButti K."/>
            <person name="Lapidus A."/>
            <person name="Lucas S."/>
            <person name="Coutinho P."/>
            <person name="Gong Y."/>
            <person name="Samejima M."/>
            <person name="Mahadevan R."/>
            <person name="Abou-Zaid M."/>
            <person name="de Vries R.P."/>
            <person name="Igarashi K."/>
            <person name="Yadav J.S."/>
            <person name="Grigoriev I.V."/>
            <person name="Master E.R."/>
        </authorList>
    </citation>
    <scope>NUCLEOTIDE SEQUENCE [LARGE SCALE GENOMIC DNA]</scope>
    <source>
        <strain evidence="2 3">HHB-10118-sp</strain>
    </source>
</reference>
<organism evidence="2 3">
    <name type="scientific">Phanerochaete carnosa (strain HHB-10118-sp)</name>
    <name type="common">White-rot fungus</name>
    <name type="synonym">Peniophora carnosa</name>
    <dbReference type="NCBI Taxonomy" id="650164"/>
    <lineage>
        <taxon>Eukaryota</taxon>
        <taxon>Fungi</taxon>
        <taxon>Dikarya</taxon>
        <taxon>Basidiomycota</taxon>
        <taxon>Agaricomycotina</taxon>
        <taxon>Agaricomycetes</taxon>
        <taxon>Polyporales</taxon>
        <taxon>Phanerochaetaceae</taxon>
        <taxon>Phanerochaete</taxon>
    </lineage>
</organism>
<gene>
    <name evidence="2" type="ORF">PHACADRAFT_252730</name>
</gene>
<dbReference type="RefSeq" id="XP_007393734.1">
    <property type="nucleotide sequence ID" value="XM_007393672.1"/>
</dbReference>
<proteinExistence type="predicted"/>
<dbReference type="InParanoid" id="K5WGI4"/>
<name>K5WGI4_PHACS</name>
<accession>K5WGI4</accession>